<dbReference type="Pfam" id="PF01020">
    <property type="entry name" value="Ribosomal_L40e"/>
    <property type="match status" value="1"/>
</dbReference>
<comment type="similarity">
    <text evidence="6">In the C-terminal section; belongs to the eukaryotic ribosomal protein eL40 family.</text>
</comment>
<dbReference type="Gene3D" id="4.10.1060.50">
    <property type="match status" value="1"/>
</dbReference>
<organism evidence="16 17">
    <name type="scientific">Onchocerca flexuosa</name>
    <dbReference type="NCBI Taxonomy" id="387005"/>
    <lineage>
        <taxon>Eukaryota</taxon>
        <taxon>Metazoa</taxon>
        <taxon>Ecdysozoa</taxon>
        <taxon>Nematoda</taxon>
        <taxon>Chromadorea</taxon>
        <taxon>Rhabditida</taxon>
        <taxon>Spirurina</taxon>
        <taxon>Spiruromorpha</taxon>
        <taxon>Filarioidea</taxon>
        <taxon>Onchocercidae</taxon>
        <taxon>Onchocerca</taxon>
    </lineage>
</organism>
<comment type="similarity">
    <text evidence="5">Belongs to the ubiquitin family.</text>
</comment>
<dbReference type="CDD" id="cd01803">
    <property type="entry name" value="Ubl_ubiquitin"/>
    <property type="match status" value="1"/>
</dbReference>
<dbReference type="FunFam" id="4.10.1060.50:FF:000001">
    <property type="entry name" value="ubiquitin-60S ribosomal protein L40"/>
    <property type="match status" value="1"/>
</dbReference>
<evidence type="ECO:0000259" key="15">
    <source>
        <dbReference type="PROSITE" id="PS50053"/>
    </source>
</evidence>
<dbReference type="Pfam" id="PF00240">
    <property type="entry name" value="ubiquitin"/>
    <property type="match status" value="1"/>
</dbReference>
<dbReference type="SMART" id="SM01377">
    <property type="entry name" value="Ribosomal_L40e"/>
    <property type="match status" value="1"/>
</dbReference>
<dbReference type="PANTHER" id="PTHR10666">
    <property type="entry name" value="UBIQUITIN"/>
    <property type="match status" value="1"/>
</dbReference>
<name>A0A238C1P9_9BILA</name>
<evidence type="ECO:0000256" key="14">
    <source>
        <dbReference type="SAM" id="MobiDB-lite"/>
    </source>
</evidence>
<dbReference type="InterPro" id="IPR019956">
    <property type="entry name" value="Ubiquitin_dom"/>
</dbReference>
<evidence type="ECO:0000256" key="12">
    <source>
        <dbReference type="ARBA" id="ARBA00035124"/>
    </source>
</evidence>
<protein>
    <recommendedName>
        <fullName evidence="13">Ubiquitin-ribosomal protein eL40 fusion protein</fullName>
    </recommendedName>
</protein>
<dbReference type="GO" id="GO:0006412">
    <property type="term" value="P:translation"/>
    <property type="evidence" value="ECO:0007669"/>
    <property type="project" value="InterPro"/>
</dbReference>
<dbReference type="GO" id="GO:0005840">
    <property type="term" value="C:ribosome"/>
    <property type="evidence" value="ECO:0007669"/>
    <property type="project" value="UniProtKB-KW"/>
</dbReference>
<dbReference type="GO" id="GO:0003735">
    <property type="term" value="F:structural constituent of ribosome"/>
    <property type="evidence" value="ECO:0007669"/>
    <property type="project" value="InterPro"/>
</dbReference>
<dbReference type="AlphaFoldDB" id="A0A238C1P9"/>
<dbReference type="PROSITE" id="PS00299">
    <property type="entry name" value="UBIQUITIN_1"/>
    <property type="match status" value="1"/>
</dbReference>
<feature type="compositionally biased region" description="Polar residues" evidence="14">
    <location>
        <begin position="62"/>
        <end position="73"/>
    </location>
</feature>
<feature type="region of interest" description="Disordered" evidence="14">
    <location>
        <begin position="37"/>
        <end position="92"/>
    </location>
</feature>
<evidence type="ECO:0000256" key="1">
    <source>
        <dbReference type="ARBA" id="ARBA00002241"/>
    </source>
</evidence>
<reference evidence="16 17" key="1">
    <citation type="submission" date="2015-12" db="EMBL/GenBank/DDBJ databases">
        <title>Draft genome of the nematode, Onchocerca flexuosa.</title>
        <authorList>
            <person name="Mitreva M."/>
        </authorList>
    </citation>
    <scope>NUCLEOTIDE SEQUENCE [LARGE SCALE GENOMIC DNA]</scope>
    <source>
        <strain evidence="16">Red Deer</strain>
    </source>
</reference>
<proteinExistence type="inferred from homology"/>
<comment type="subcellular location">
    <subcellularLocation>
        <location evidence="3">Cytoplasm</location>
    </subcellularLocation>
    <subcellularLocation>
        <location evidence="2">Nucleus</location>
    </subcellularLocation>
</comment>
<sequence>MSQTPKQSSRHDSRKQPKIFRASARPLSEVLVVDSRKSRRRAINGQQSTSVAPVPLRKLDSSFHSTTEQTITPTKGPKDQLFRARSTPRKYRRQRLDPFSRSQRIHNPQILEKVPPAEVSREAIEPLQESQSLEGNAHDRPDFILRRAEELPAEAVSAAGRRHSLAIDESVTSVYPNFPPTLSGRFVPPNIHEFPRVIFPMPRFHPALGGAPPGFYLQPQAASGTGTPPGYLPLQAAPGMPPGFIPPGFYPLPQFIPGVSAVPRFYPPSPGTGPAPVTYPSPQLPIGTGGTPFGFYPPLSAIPEFGPVSRFYPPLSQPADVTPEKLDQTTMVPQPVGNEIIGSMLTASATTAVPPTMTVETKTPTQPKTTEEEWLQSEYDRLESAQDRISPQSEPFITAITVPSSESTEFTPQFKLPIARLFGGLFVHNCEETLTGKTITLEVESSDTIENVKAKIQDKEGIPPDQQRLIFAGKQLEDGRTLSDYNIQKESTLHLVLRLRGGIIEPSLRQLAQKYNCEKQICRKCYARLPPRATNCRKKKCGHSNDLRIKKKPK</sequence>
<evidence type="ECO:0000256" key="3">
    <source>
        <dbReference type="ARBA" id="ARBA00004496"/>
    </source>
</evidence>
<dbReference type="InterPro" id="IPR011332">
    <property type="entry name" value="Ribosomal_zn-bd"/>
</dbReference>
<evidence type="ECO:0000256" key="8">
    <source>
        <dbReference type="ARBA" id="ARBA00022499"/>
    </source>
</evidence>
<dbReference type="OrthoDB" id="428577at2759"/>
<evidence type="ECO:0000256" key="10">
    <source>
        <dbReference type="ARBA" id="ARBA00023242"/>
    </source>
</evidence>
<accession>A0A238C1P9</accession>
<keyword evidence="8" id="KW-1017">Isopeptide bond</keyword>
<dbReference type="FunFam" id="3.10.20.90:FF:000009">
    <property type="entry name" value="Ubiquitin-60S ribosomal protein"/>
    <property type="match status" value="1"/>
</dbReference>
<evidence type="ECO:0000313" key="16">
    <source>
        <dbReference type="EMBL" id="OZC11393.1"/>
    </source>
</evidence>
<evidence type="ECO:0000256" key="9">
    <source>
        <dbReference type="ARBA" id="ARBA00022980"/>
    </source>
</evidence>
<dbReference type="InterPro" id="IPR001975">
    <property type="entry name" value="Ribosomal_eL40_dom"/>
</dbReference>
<dbReference type="Proteomes" id="UP000242913">
    <property type="component" value="Unassembled WGS sequence"/>
</dbReference>
<evidence type="ECO:0000256" key="11">
    <source>
        <dbReference type="ARBA" id="ARBA00023274"/>
    </source>
</evidence>
<dbReference type="InterPro" id="IPR029071">
    <property type="entry name" value="Ubiquitin-like_domsf"/>
</dbReference>
<dbReference type="GO" id="GO:0005634">
    <property type="term" value="C:nucleus"/>
    <property type="evidence" value="ECO:0007669"/>
    <property type="project" value="UniProtKB-SubCell"/>
</dbReference>
<evidence type="ECO:0000256" key="2">
    <source>
        <dbReference type="ARBA" id="ARBA00004123"/>
    </source>
</evidence>
<feature type="region of interest" description="Disordered" evidence="14">
    <location>
        <begin position="1"/>
        <end position="24"/>
    </location>
</feature>
<evidence type="ECO:0000256" key="4">
    <source>
        <dbReference type="ARBA" id="ARBA00008373"/>
    </source>
</evidence>
<keyword evidence="7" id="KW-0963">Cytoplasm</keyword>
<dbReference type="PRINTS" id="PR00348">
    <property type="entry name" value="UBIQUITIN"/>
</dbReference>
<keyword evidence="11" id="KW-0687">Ribonucleoprotein</keyword>
<dbReference type="InterPro" id="IPR019954">
    <property type="entry name" value="Ubiquitin_CS"/>
</dbReference>
<keyword evidence="17" id="KW-1185">Reference proteome</keyword>
<keyword evidence="10" id="KW-0539">Nucleus</keyword>
<dbReference type="SMART" id="SM00213">
    <property type="entry name" value="UBQ"/>
    <property type="match status" value="1"/>
</dbReference>
<dbReference type="SUPFAM" id="SSF54236">
    <property type="entry name" value="Ubiquitin-like"/>
    <property type="match status" value="1"/>
</dbReference>
<evidence type="ECO:0000256" key="6">
    <source>
        <dbReference type="ARBA" id="ARBA00010570"/>
    </source>
</evidence>
<keyword evidence="9" id="KW-0689">Ribosomal protein</keyword>
<feature type="domain" description="Ubiquitin-like" evidence="15">
    <location>
        <begin position="432"/>
        <end position="502"/>
    </location>
</feature>
<dbReference type="Gene3D" id="3.10.20.90">
    <property type="entry name" value="Phosphatidylinositol 3-kinase Catalytic Subunit, Chain A, domain 1"/>
    <property type="match status" value="1"/>
</dbReference>
<dbReference type="GO" id="GO:1990904">
    <property type="term" value="C:ribonucleoprotein complex"/>
    <property type="evidence" value="ECO:0007669"/>
    <property type="project" value="UniProtKB-KW"/>
</dbReference>
<comment type="subunit">
    <text evidence="12">Part of the 60S ribosomal subunit.</text>
</comment>
<evidence type="ECO:0000256" key="5">
    <source>
        <dbReference type="ARBA" id="ARBA00008430"/>
    </source>
</evidence>
<evidence type="ECO:0000313" key="17">
    <source>
        <dbReference type="Proteomes" id="UP000242913"/>
    </source>
</evidence>
<dbReference type="InterPro" id="IPR038587">
    <property type="entry name" value="Ribosomal_eL40_sf"/>
</dbReference>
<comment type="function">
    <text evidence="1">Component of the 60S subunit of the ribosome.</text>
</comment>
<evidence type="ECO:0000256" key="7">
    <source>
        <dbReference type="ARBA" id="ARBA00022490"/>
    </source>
</evidence>
<dbReference type="GO" id="GO:0005737">
    <property type="term" value="C:cytoplasm"/>
    <property type="evidence" value="ECO:0007669"/>
    <property type="project" value="UniProtKB-SubCell"/>
</dbReference>
<comment type="similarity">
    <text evidence="4">In the N-terminal section; belongs to the ubiquitin family.</text>
</comment>
<dbReference type="EMBL" id="KZ269980">
    <property type="protein sequence ID" value="OZC11393.1"/>
    <property type="molecule type" value="Genomic_DNA"/>
</dbReference>
<dbReference type="PROSITE" id="PS50053">
    <property type="entry name" value="UBIQUITIN_2"/>
    <property type="match status" value="1"/>
</dbReference>
<dbReference type="InterPro" id="IPR000626">
    <property type="entry name" value="Ubiquitin-like_dom"/>
</dbReference>
<dbReference type="SUPFAM" id="SSF57829">
    <property type="entry name" value="Zn-binding ribosomal proteins"/>
    <property type="match status" value="1"/>
</dbReference>
<gene>
    <name evidence="16" type="ORF">X798_01249</name>
</gene>
<dbReference type="InterPro" id="IPR050158">
    <property type="entry name" value="Ubiquitin_ubiquitin-like"/>
</dbReference>
<evidence type="ECO:0000256" key="13">
    <source>
        <dbReference type="ARBA" id="ARBA00035298"/>
    </source>
</evidence>